<name>A0A9N8WI74_9GLOM</name>
<protein>
    <submittedName>
        <fullName evidence="2">23555_t:CDS:1</fullName>
    </submittedName>
</protein>
<keyword evidence="3" id="KW-1185">Reference proteome</keyword>
<gene>
    <name evidence="2" type="ORF">CPELLU_LOCUS1716</name>
</gene>
<keyword evidence="1" id="KW-0175">Coiled coil</keyword>
<sequence>MNSTKKTFKESINELKETVLDQLKERESFEESITFDRNHLVAKEHIWKDYKTQVDYRIPRYYRSNRKQVSEAKTYYDWSKIIEDKLIDNYDYIPTEYKSRRIYYYKLISLTPTLVEIYNPEEVELKERSPREKEKLSRKKTEPTYDNCIICNEFRKVNQVEKICKSCKITINRKETKRRNQEFLESVKFQQETIQNCEYCLERHKECIKKAEKKPEQTCRNCTRRSENCKTILKKQGKKRNREKQILDKKRKPKERRFEKCKLCRRPQFLDYKNTCRKCRCINCAEEGLTCTSAEKQNYTSLRKSCNNCYIRKKKCQKSLTDKQYHYWKKEEKDCTYNIKTKNRQYYHMIRKLKLMIVYWKILLEIKRAIQDYQSQIITEESLKEKLNKNLKDLLTGTLRQLVCNLFYTVLERESKELTKVVQEIDRQTEPSKLNSTSDKLRIDYIRANIELGRITTLENLDSSITEQKECLKEIITETYKDIEEQQKDKLKQLLEKLFLIIRKESTFNGLTRGLAEKILKIKTWIKEKKESKQFEDIAKEMSINSIIDKMIYQELQQTIEESFKSIKATIIVATGAIVVGKTTALLEIKDFFKKQEIQEFQKNLLQLKILELEEKIDEKTIILFDRARESDKQISEEYLVDIYDRYEEMIEMSETKPTTNKDYQEDRINQANLVQIPTYLYWVQHNELTQIKNNEPLKQSDLDW</sequence>
<evidence type="ECO:0000313" key="3">
    <source>
        <dbReference type="Proteomes" id="UP000789759"/>
    </source>
</evidence>
<comment type="caution">
    <text evidence="2">The sequence shown here is derived from an EMBL/GenBank/DDBJ whole genome shotgun (WGS) entry which is preliminary data.</text>
</comment>
<dbReference type="Proteomes" id="UP000789759">
    <property type="component" value="Unassembled WGS sequence"/>
</dbReference>
<feature type="coiled-coil region" evidence="1">
    <location>
        <begin position="370"/>
        <end position="428"/>
    </location>
</feature>
<reference evidence="2" key="1">
    <citation type="submission" date="2021-06" db="EMBL/GenBank/DDBJ databases">
        <authorList>
            <person name="Kallberg Y."/>
            <person name="Tangrot J."/>
            <person name="Rosling A."/>
        </authorList>
    </citation>
    <scope>NUCLEOTIDE SEQUENCE</scope>
    <source>
        <strain evidence="2">FL966</strain>
    </source>
</reference>
<accession>A0A9N8WI74</accession>
<organism evidence="2 3">
    <name type="scientific">Cetraspora pellucida</name>
    <dbReference type="NCBI Taxonomy" id="1433469"/>
    <lineage>
        <taxon>Eukaryota</taxon>
        <taxon>Fungi</taxon>
        <taxon>Fungi incertae sedis</taxon>
        <taxon>Mucoromycota</taxon>
        <taxon>Glomeromycotina</taxon>
        <taxon>Glomeromycetes</taxon>
        <taxon>Diversisporales</taxon>
        <taxon>Gigasporaceae</taxon>
        <taxon>Cetraspora</taxon>
    </lineage>
</organism>
<evidence type="ECO:0000313" key="2">
    <source>
        <dbReference type="EMBL" id="CAG8485312.1"/>
    </source>
</evidence>
<dbReference type="AlphaFoldDB" id="A0A9N8WI74"/>
<dbReference type="EMBL" id="CAJVQA010000670">
    <property type="protein sequence ID" value="CAG8485312.1"/>
    <property type="molecule type" value="Genomic_DNA"/>
</dbReference>
<evidence type="ECO:0000256" key="1">
    <source>
        <dbReference type="SAM" id="Coils"/>
    </source>
</evidence>
<proteinExistence type="predicted"/>